<reference evidence="2 3" key="1">
    <citation type="submission" date="2019-05" db="EMBL/GenBank/DDBJ databases">
        <authorList>
            <consortium name="Science for Life Laboratories"/>
        </authorList>
    </citation>
    <scope>NUCLEOTIDE SEQUENCE [LARGE SCALE GENOMIC DNA]</scope>
    <source>
        <strain evidence="2">Soil9</strain>
    </source>
</reference>
<evidence type="ECO:0000256" key="1">
    <source>
        <dbReference type="SAM" id="Phobius"/>
    </source>
</evidence>
<proteinExistence type="predicted"/>
<evidence type="ECO:0000313" key="3">
    <source>
        <dbReference type="Proteomes" id="UP000464178"/>
    </source>
</evidence>
<feature type="transmembrane region" description="Helical" evidence="1">
    <location>
        <begin position="49"/>
        <end position="67"/>
    </location>
</feature>
<sequence>MLFGANFEAWEKLGALVALAVVVSFCFVFRGEPGTARSDRFRKKHPALARASAVLFLISFVGLVAFVRSR</sequence>
<name>A0A6P2CTP7_9BACT</name>
<keyword evidence="3" id="KW-1185">Reference proteome</keyword>
<accession>A0A6P2CTP7</accession>
<gene>
    <name evidence="2" type="ORF">SOIL9_59580</name>
</gene>
<keyword evidence="1" id="KW-0812">Transmembrane</keyword>
<organism evidence="2 3">
    <name type="scientific">Gemmata massiliana</name>
    <dbReference type="NCBI Taxonomy" id="1210884"/>
    <lineage>
        <taxon>Bacteria</taxon>
        <taxon>Pseudomonadati</taxon>
        <taxon>Planctomycetota</taxon>
        <taxon>Planctomycetia</taxon>
        <taxon>Gemmatales</taxon>
        <taxon>Gemmataceae</taxon>
        <taxon>Gemmata</taxon>
    </lineage>
</organism>
<keyword evidence="1" id="KW-1133">Transmembrane helix</keyword>
<dbReference type="EMBL" id="LR593886">
    <property type="protein sequence ID" value="VTR91756.1"/>
    <property type="molecule type" value="Genomic_DNA"/>
</dbReference>
<protein>
    <recommendedName>
        <fullName evidence="4">Transmembrane protein</fullName>
    </recommendedName>
</protein>
<keyword evidence="1" id="KW-0472">Membrane</keyword>
<feature type="transmembrane region" description="Helical" evidence="1">
    <location>
        <begin position="12"/>
        <end position="29"/>
    </location>
</feature>
<dbReference type="AlphaFoldDB" id="A0A6P2CTP7"/>
<dbReference type="KEGG" id="gms:SOIL9_59580"/>
<evidence type="ECO:0000313" key="2">
    <source>
        <dbReference type="EMBL" id="VTR91756.1"/>
    </source>
</evidence>
<evidence type="ECO:0008006" key="4">
    <source>
        <dbReference type="Google" id="ProtNLM"/>
    </source>
</evidence>
<dbReference type="RefSeq" id="WP_162666706.1">
    <property type="nucleotide sequence ID" value="NZ_LR593886.1"/>
</dbReference>
<dbReference type="Proteomes" id="UP000464178">
    <property type="component" value="Chromosome"/>
</dbReference>